<evidence type="ECO:0000313" key="4">
    <source>
        <dbReference type="Proteomes" id="UP000824890"/>
    </source>
</evidence>
<evidence type="ECO:0000313" key="3">
    <source>
        <dbReference type="EMBL" id="KAH0864405.1"/>
    </source>
</evidence>
<keyword evidence="4" id="KW-1185">Reference proteome</keyword>
<comment type="caution">
    <text evidence="3">The sequence shown here is derived from an EMBL/GenBank/DDBJ whole genome shotgun (WGS) entry which is preliminary data.</text>
</comment>
<organism evidence="3 4">
    <name type="scientific">Brassica napus</name>
    <name type="common">Rape</name>
    <dbReference type="NCBI Taxonomy" id="3708"/>
    <lineage>
        <taxon>Eukaryota</taxon>
        <taxon>Viridiplantae</taxon>
        <taxon>Streptophyta</taxon>
        <taxon>Embryophyta</taxon>
        <taxon>Tracheophyta</taxon>
        <taxon>Spermatophyta</taxon>
        <taxon>Magnoliopsida</taxon>
        <taxon>eudicotyledons</taxon>
        <taxon>Gunneridae</taxon>
        <taxon>Pentapetalae</taxon>
        <taxon>rosids</taxon>
        <taxon>malvids</taxon>
        <taxon>Brassicales</taxon>
        <taxon>Brassicaceae</taxon>
        <taxon>Brassiceae</taxon>
        <taxon>Brassica</taxon>
    </lineage>
</organism>
<reference evidence="3 4" key="1">
    <citation type="submission" date="2021-05" db="EMBL/GenBank/DDBJ databases">
        <title>Genome Assembly of Synthetic Allotetraploid Brassica napus Reveals Homoeologous Exchanges between Subgenomes.</title>
        <authorList>
            <person name="Davis J.T."/>
        </authorList>
    </citation>
    <scope>NUCLEOTIDE SEQUENCE [LARGE SCALE GENOMIC DNA]</scope>
    <source>
        <strain evidence="4">cv. Da-Ae</strain>
        <tissue evidence="3">Seedling</tissue>
    </source>
</reference>
<dbReference type="EMBL" id="JAGKQM010000018">
    <property type="protein sequence ID" value="KAH0864405.1"/>
    <property type="molecule type" value="Genomic_DNA"/>
</dbReference>
<feature type="region of interest" description="Disordered" evidence="1">
    <location>
        <begin position="252"/>
        <end position="381"/>
    </location>
</feature>
<dbReference type="Pfam" id="PF14392">
    <property type="entry name" value="zf-CCHC_4"/>
    <property type="match status" value="1"/>
</dbReference>
<accession>A0ABQ7YBF5</accession>
<evidence type="ECO:0000256" key="1">
    <source>
        <dbReference type="SAM" id="MobiDB-lite"/>
    </source>
</evidence>
<name>A0ABQ7YBF5_BRANA</name>
<protein>
    <recommendedName>
        <fullName evidence="2">Zinc knuckle CX2CX4HX4C domain-containing protein</fullName>
    </recommendedName>
</protein>
<dbReference type="InterPro" id="IPR025836">
    <property type="entry name" value="Zn_knuckle_CX2CX4HX4C"/>
</dbReference>
<dbReference type="Proteomes" id="UP000824890">
    <property type="component" value="Unassembled WGS sequence"/>
</dbReference>
<feature type="region of interest" description="Disordered" evidence="1">
    <location>
        <begin position="81"/>
        <end position="234"/>
    </location>
</feature>
<feature type="domain" description="Zinc knuckle CX2CX4HX4C" evidence="2">
    <location>
        <begin position="9"/>
        <end position="52"/>
    </location>
</feature>
<sequence length="381" mass="42749">MRVHVNGRLPLIKTTIVEFSSAGEVSATLQYEKLERHCLKCGRLDHEIRDCLEAKHEKKAQLAAQQEVSIRSRASVTNNELPFSKDKLHSGGSTRFFPRRNHKYEPYSRNDHSYRTEYDRTKEPLRRRNSTQDRYSKECYPREDFHQARSRRDQLRGYDGYHGYRRSPPRRDISFISGESHSVSSPKPQSWRDDHIRPSYREDDRNLTHRSTESPTGIPEDIPKAPTPQTTRTATNDQLEEAAAILAHANMAHSGGKEAETTSLRPSSQGRLSATQRLGSASSNSGSLQRLPASQRFGSPLPITGSQDRLPASSRLGLPNPVEPAPSARVPIMDRLGPLLDELDTDELSPVLSTQAQKRKPGRPPGKKKIQSSPLALPGAT</sequence>
<proteinExistence type="predicted"/>
<feature type="compositionally biased region" description="Polar residues" evidence="1">
    <location>
        <begin position="177"/>
        <end position="188"/>
    </location>
</feature>
<feature type="compositionally biased region" description="Basic and acidic residues" evidence="1">
    <location>
        <begin position="103"/>
        <end position="156"/>
    </location>
</feature>
<feature type="compositionally biased region" description="Basic and acidic residues" evidence="1">
    <location>
        <begin position="190"/>
        <end position="212"/>
    </location>
</feature>
<feature type="compositionally biased region" description="Basic residues" evidence="1">
    <location>
        <begin position="357"/>
        <end position="370"/>
    </location>
</feature>
<feature type="compositionally biased region" description="Polar residues" evidence="1">
    <location>
        <begin position="261"/>
        <end position="288"/>
    </location>
</feature>
<gene>
    <name evidence="3" type="ORF">HID58_081616</name>
</gene>
<evidence type="ECO:0000259" key="2">
    <source>
        <dbReference type="Pfam" id="PF14392"/>
    </source>
</evidence>